<dbReference type="PANTHER" id="PTHR43649">
    <property type="entry name" value="ARABINOSE-BINDING PROTEIN-RELATED"/>
    <property type="match status" value="1"/>
</dbReference>
<dbReference type="PROSITE" id="PS51257">
    <property type="entry name" value="PROKAR_LIPOPROTEIN"/>
    <property type="match status" value="1"/>
</dbReference>
<dbReference type="PANTHER" id="PTHR43649:SF33">
    <property type="entry name" value="POLYGALACTURONAN_RHAMNOGALACTURONAN-BINDING PROTEIN YTCQ"/>
    <property type="match status" value="1"/>
</dbReference>
<keyword evidence="3" id="KW-0472">Membrane</keyword>
<evidence type="ECO:0000256" key="2">
    <source>
        <dbReference type="ARBA" id="ARBA00022729"/>
    </source>
</evidence>
<proteinExistence type="predicted"/>
<organism evidence="7 8">
    <name type="scientific">Cohnella phaseoli</name>
    <dbReference type="NCBI Taxonomy" id="456490"/>
    <lineage>
        <taxon>Bacteria</taxon>
        <taxon>Bacillati</taxon>
        <taxon>Bacillota</taxon>
        <taxon>Bacilli</taxon>
        <taxon>Bacillales</taxon>
        <taxon>Paenibacillaceae</taxon>
        <taxon>Cohnella</taxon>
    </lineage>
</organism>
<evidence type="ECO:0000256" key="1">
    <source>
        <dbReference type="ARBA" id="ARBA00022475"/>
    </source>
</evidence>
<keyword evidence="4" id="KW-0564">Palmitate</keyword>
<sequence length="442" mass="49378">MKKWTTLTLVSMMTLALLTGCGSGNSSNDSNAAASSNKPSASNGNSASPVASESAEPAESEIKGEISFATHRVDQIEHLERYAEAFKKKYPGITDVKIEGIKDYSGVMKVRIAAGELPDVFSLIAMPPAEYPNYYEPLDDLGLNDRIWFKEFTTYDGKLYAISQQAAINGLVYNKEVFKTVGIEGPPKTLAEFYDICEKLKAAGYVPMATGFKDAWTLQYYEKLSEFIYGNANLRNDKLKTETPFTVDGPYGQGLTIFKTMYDKGYLASDILSETYDQNLRDMASGKVVMSYIGNWVIQPIVQAGGKLENYGFAPMPHDNSGKLYGNIMPDWSYAVNKDSKNKAAAKAFIKFMLEESGDNDEHMTVSPLKDAKPNTPYLEEFYSYNPEMMESLPVPDDVDAVEKKMQYKYRVLLQEAVLGDMKAVFDDYNKKWNEARKELGK</sequence>
<keyword evidence="2" id="KW-0732">Signal</keyword>
<dbReference type="InterPro" id="IPR006059">
    <property type="entry name" value="SBP"/>
</dbReference>
<dbReference type="Pfam" id="PF01547">
    <property type="entry name" value="SBP_bac_1"/>
    <property type="match status" value="1"/>
</dbReference>
<dbReference type="Proteomes" id="UP000256977">
    <property type="component" value="Unassembled WGS sequence"/>
</dbReference>
<dbReference type="InterPro" id="IPR050490">
    <property type="entry name" value="Bact_solute-bd_prot1"/>
</dbReference>
<evidence type="ECO:0000256" key="3">
    <source>
        <dbReference type="ARBA" id="ARBA00023136"/>
    </source>
</evidence>
<comment type="caution">
    <text evidence="7">The sequence shown here is derived from an EMBL/GenBank/DDBJ whole genome shotgun (WGS) entry which is preliminary data.</text>
</comment>
<evidence type="ECO:0000256" key="6">
    <source>
        <dbReference type="SAM" id="MobiDB-lite"/>
    </source>
</evidence>
<accession>A0A3D9JNY9</accession>
<evidence type="ECO:0000313" key="7">
    <source>
        <dbReference type="EMBL" id="RED75718.1"/>
    </source>
</evidence>
<protein>
    <submittedName>
        <fullName evidence="7">ABC-type glycerol-3-phosphate transport system substrate-binding protein</fullName>
    </submittedName>
</protein>
<keyword evidence="5" id="KW-0449">Lipoprotein</keyword>
<dbReference type="SUPFAM" id="SSF53850">
    <property type="entry name" value="Periplasmic binding protein-like II"/>
    <property type="match status" value="1"/>
</dbReference>
<reference evidence="7 8" key="1">
    <citation type="submission" date="2018-07" db="EMBL/GenBank/DDBJ databases">
        <title>Genomic Encyclopedia of Type Strains, Phase III (KMG-III): the genomes of soil and plant-associated and newly described type strains.</title>
        <authorList>
            <person name="Whitman W."/>
        </authorList>
    </citation>
    <scope>NUCLEOTIDE SEQUENCE [LARGE SCALE GENOMIC DNA]</scope>
    <source>
        <strain evidence="7 8">CECT 7287</strain>
    </source>
</reference>
<dbReference type="EMBL" id="QRDZ01000014">
    <property type="protein sequence ID" value="RED75718.1"/>
    <property type="molecule type" value="Genomic_DNA"/>
</dbReference>
<name>A0A3D9JNY9_9BACL</name>
<keyword evidence="1" id="KW-1003">Cell membrane</keyword>
<dbReference type="Gene3D" id="3.40.190.10">
    <property type="entry name" value="Periplasmic binding protein-like II"/>
    <property type="match status" value="2"/>
</dbReference>
<keyword evidence="8" id="KW-1185">Reference proteome</keyword>
<feature type="region of interest" description="Disordered" evidence="6">
    <location>
        <begin position="24"/>
        <end position="56"/>
    </location>
</feature>
<evidence type="ECO:0000256" key="5">
    <source>
        <dbReference type="ARBA" id="ARBA00023288"/>
    </source>
</evidence>
<dbReference type="RefSeq" id="WP_181917770.1">
    <property type="nucleotide sequence ID" value="NZ_QRDZ01000014.1"/>
</dbReference>
<evidence type="ECO:0000313" key="8">
    <source>
        <dbReference type="Proteomes" id="UP000256977"/>
    </source>
</evidence>
<dbReference type="AlphaFoldDB" id="A0A3D9JNY9"/>
<gene>
    <name evidence="7" type="ORF">DFP98_11479</name>
</gene>
<evidence type="ECO:0000256" key="4">
    <source>
        <dbReference type="ARBA" id="ARBA00023139"/>
    </source>
</evidence>